<organism evidence="1 2">
    <name type="scientific">Metallosphaera yellowstonensis MK1</name>
    <dbReference type="NCBI Taxonomy" id="671065"/>
    <lineage>
        <taxon>Archaea</taxon>
        <taxon>Thermoproteota</taxon>
        <taxon>Thermoprotei</taxon>
        <taxon>Sulfolobales</taxon>
        <taxon>Sulfolobaceae</taxon>
        <taxon>Metallosphaera</taxon>
    </lineage>
</organism>
<dbReference type="AlphaFoldDB" id="H2C8L1"/>
<dbReference type="EMBL" id="JH597770">
    <property type="protein sequence ID" value="EHP68487.1"/>
    <property type="molecule type" value="Genomic_DNA"/>
</dbReference>
<accession>H2C8L1</accession>
<dbReference type="HOGENOM" id="CLU_2875154_0_0_2"/>
<dbReference type="STRING" id="671065.MetMK1DRAFT_00029250"/>
<keyword evidence="2" id="KW-1185">Reference proteome</keyword>
<name>H2C8L1_9CREN</name>
<dbReference type="RefSeq" id="WP_009074953.1">
    <property type="nucleotide sequence ID" value="NZ_JH597770.1"/>
</dbReference>
<dbReference type="Proteomes" id="UP000003980">
    <property type="component" value="Unassembled WGS sequence"/>
</dbReference>
<gene>
    <name evidence="1" type="ORF">MetMK1DRAFT_00029250</name>
</gene>
<proteinExistence type="predicted"/>
<sequence length="63" mass="7375">MDKVRDFLRSTNQESLQGFVDECVTDNLDELRLGKEEFDEGWLYQSSLECVLEHRAPGKELVR</sequence>
<protein>
    <submittedName>
        <fullName evidence="1">Uncharacterized protein</fullName>
    </submittedName>
</protein>
<evidence type="ECO:0000313" key="1">
    <source>
        <dbReference type="EMBL" id="EHP68487.1"/>
    </source>
</evidence>
<evidence type="ECO:0000313" key="2">
    <source>
        <dbReference type="Proteomes" id="UP000003980"/>
    </source>
</evidence>
<reference evidence="1 2" key="1">
    <citation type="submission" date="2012-01" db="EMBL/GenBank/DDBJ databases">
        <title>Improved High-Quality Draft sequence of Metallosphaera yellowstonensis MK1.</title>
        <authorList>
            <consortium name="US DOE Joint Genome Institute"/>
            <person name="Lucas S."/>
            <person name="Han J."/>
            <person name="Cheng J.-F."/>
            <person name="Goodwin L."/>
            <person name="Pitluck S."/>
            <person name="Peters L."/>
            <person name="Teshima H."/>
            <person name="Detter J.C."/>
            <person name="Han C."/>
            <person name="Tapia R."/>
            <person name="Land M."/>
            <person name="Hauser L."/>
            <person name="Kyrpides N."/>
            <person name="Kozubal M."/>
            <person name="Macur R.E."/>
            <person name="Jay Z."/>
            <person name="Inskeep W."/>
            <person name="Woyke T."/>
        </authorList>
    </citation>
    <scope>NUCLEOTIDE SEQUENCE [LARGE SCALE GENOMIC DNA]</scope>
    <source>
        <strain evidence="1 2">MK1</strain>
    </source>
</reference>